<dbReference type="RefSeq" id="WP_116776997.1">
    <property type="nucleotide sequence ID" value="NZ_QDKG01000008.1"/>
</dbReference>
<dbReference type="Proteomes" id="UP000245627">
    <property type="component" value="Unassembled WGS sequence"/>
</dbReference>
<comment type="caution">
    <text evidence="2">The sequence shown here is derived from an EMBL/GenBank/DDBJ whole genome shotgun (WGS) entry which is preliminary data.</text>
</comment>
<evidence type="ECO:0000256" key="1">
    <source>
        <dbReference type="SAM" id="SignalP"/>
    </source>
</evidence>
<reference evidence="2 3" key="1">
    <citation type="submission" date="2018-04" db="EMBL/GenBank/DDBJ databases">
        <title>Sphingobacterium cortibacter sp. nov.</title>
        <authorList>
            <person name="Li Y."/>
        </authorList>
    </citation>
    <scope>NUCLEOTIDE SEQUENCE [LARGE SCALE GENOMIC DNA]</scope>
    <source>
        <strain evidence="2 3">2c-3</strain>
    </source>
</reference>
<sequence length="202" mass="23099">MKMTTYTLLLSLLIGLSACSKSEFEYQAAYERSYRAWQDFKQSNNNSYSYTVRNSTWTGSSWQTSISVDQGRIVSRDFHYLVFNSFEIPTGGWTIKEATEIVDSLTGQAIFNSQTPEELLSKLRWTEKDHELGIHEISPAAELITMDDVYELAKNQWLAKRKDANFSFETKNNGIISSVGFVPEGCMDDCFFGIHIIDIKPR</sequence>
<dbReference type="AlphaFoldDB" id="A0A2T8HEZ4"/>
<proteinExistence type="predicted"/>
<protein>
    <recommendedName>
        <fullName evidence="4">Lipoprotein</fullName>
    </recommendedName>
</protein>
<evidence type="ECO:0008006" key="4">
    <source>
        <dbReference type="Google" id="ProtNLM"/>
    </source>
</evidence>
<name>A0A2T8HEZ4_9SPHI</name>
<gene>
    <name evidence="2" type="ORF">DC487_16040</name>
</gene>
<evidence type="ECO:0000313" key="2">
    <source>
        <dbReference type="EMBL" id="PVH23960.1"/>
    </source>
</evidence>
<organism evidence="2 3">
    <name type="scientific">Sphingobacterium corticibacter</name>
    <dbReference type="NCBI Taxonomy" id="2171749"/>
    <lineage>
        <taxon>Bacteria</taxon>
        <taxon>Pseudomonadati</taxon>
        <taxon>Bacteroidota</taxon>
        <taxon>Sphingobacteriia</taxon>
        <taxon>Sphingobacteriales</taxon>
        <taxon>Sphingobacteriaceae</taxon>
        <taxon>Sphingobacterium</taxon>
    </lineage>
</organism>
<feature type="signal peptide" evidence="1">
    <location>
        <begin position="1"/>
        <end position="22"/>
    </location>
</feature>
<dbReference type="PROSITE" id="PS51257">
    <property type="entry name" value="PROKAR_LIPOPROTEIN"/>
    <property type="match status" value="1"/>
</dbReference>
<dbReference type="EMBL" id="QDKG01000008">
    <property type="protein sequence ID" value="PVH23960.1"/>
    <property type="molecule type" value="Genomic_DNA"/>
</dbReference>
<evidence type="ECO:0000313" key="3">
    <source>
        <dbReference type="Proteomes" id="UP000245627"/>
    </source>
</evidence>
<keyword evidence="3" id="KW-1185">Reference proteome</keyword>
<keyword evidence="1" id="KW-0732">Signal</keyword>
<dbReference type="OrthoDB" id="666398at2"/>
<feature type="chain" id="PRO_5015593170" description="Lipoprotein" evidence="1">
    <location>
        <begin position="23"/>
        <end position="202"/>
    </location>
</feature>
<accession>A0A2T8HEZ4</accession>